<reference evidence="3 4" key="1">
    <citation type="journal article" date="2013" name="PLoS ONE">
        <title>Genomic analysis of Melioribacter roseus, facultatively anaerobic organotrophic bacterium representing a novel deep lineage within Bacteriodetes/Chlorobi group.</title>
        <authorList>
            <person name="Kadnikov V.V."/>
            <person name="Mardanov A.V."/>
            <person name="Podosokorskaya O.A."/>
            <person name="Gavrilov S.N."/>
            <person name="Kublanov I.V."/>
            <person name="Beletsky A.V."/>
            <person name="Bonch-Osmolovskaya E.A."/>
            <person name="Ravin N.V."/>
        </authorList>
    </citation>
    <scope>NUCLEOTIDE SEQUENCE [LARGE SCALE GENOMIC DNA]</scope>
    <source>
        <strain evidence="4">JCM 17771 / P3M-2</strain>
    </source>
</reference>
<dbReference type="STRING" id="1191523.MROS_2741"/>
<dbReference type="InterPro" id="IPR001882">
    <property type="entry name" value="Biotin_BS"/>
</dbReference>
<evidence type="ECO:0000256" key="1">
    <source>
        <dbReference type="ARBA" id="ARBA00023267"/>
    </source>
</evidence>
<evidence type="ECO:0000313" key="4">
    <source>
        <dbReference type="Proteomes" id="UP000009011"/>
    </source>
</evidence>
<dbReference type="OrthoDB" id="9812676at2"/>
<dbReference type="EMBL" id="CP003557">
    <property type="protein sequence ID" value="AFN75971.1"/>
    <property type="molecule type" value="Genomic_DNA"/>
</dbReference>
<evidence type="ECO:0000313" key="3">
    <source>
        <dbReference type="EMBL" id="AFN75971.1"/>
    </source>
</evidence>
<accession>I7A7X7</accession>
<gene>
    <name evidence="3" type="ordered locus">MROS_2741</name>
</gene>
<proteinExistence type="predicted"/>
<dbReference type="SUPFAM" id="SSF51230">
    <property type="entry name" value="Single hybrid motif"/>
    <property type="match status" value="1"/>
</dbReference>
<evidence type="ECO:0000259" key="2">
    <source>
        <dbReference type="PROSITE" id="PS50968"/>
    </source>
</evidence>
<dbReference type="InterPro" id="IPR050709">
    <property type="entry name" value="Biotin_Carboxyl_Carrier/Decarb"/>
</dbReference>
<keyword evidence="1" id="KW-0092">Biotin</keyword>
<dbReference type="Pfam" id="PF00364">
    <property type="entry name" value="Biotin_lipoyl"/>
    <property type="match status" value="1"/>
</dbReference>
<protein>
    <submittedName>
        <fullName evidence="3">Acetyl-CoA carboxylase biotin carboxyl carrier protein subunit</fullName>
    </submittedName>
</protein>
<dbReference type="InterPro" id="IPR011053">
    <property type="entry name" value="Single_hybrid_motif"/>
</dbReference>
<dbReference type="AlphaFoldDB" id="I7A7X7"/>
<dbReference type="Proteomes" id="UP000009011">
    <property type="component" value="Chromosome"/>
</dbReference>
<organism evidence="3 4">
    <name type="scientific">Melioribacter roseus (strain DSM 23840 / JCM 17771 / VKM B-2668 / P3M-2)</name>
    <dbReference type="NCBI Taxonomy" id="1191523"/>
    <lineage>
        <taxon>Bacteria</taxon>
        <taxon>Pseudomonadati</taxon>
        <taxon>Ignavibacteriota</taxon>
        <taxon>Ignavibacteria</taxon>
        <taxon>Ignavibacteriales</taxon>
        <taxon>Melioribacteraceae</taxon>
        <taxon>Melioribacter</taxon>
    </lineage>
</organism>
<dbReference type="HOGENOM" id="CLU_016733_5_1_10"/>
<dbReference type="InterPro" id="IPR000089">
    <property type="entry name" value="Biotin_lipoyl"/>
</dbReference>
<sequence>MQHNLIINGKEIAITARRISDENIFIKTGQKEIEAKILYAADNELILAIDGKKYRCFISASRDKIYITLDGINYKLRVNEPDEDYNSGNAHGGDEEIKSPIPGKVVKVCVSEGAKIKAGDLLMIVEAMKMENNIYAPFDLYVENIFVHEGESVNTEKVLIKTKPISTE</sequence>
<dbReference type="FunFam" id="2.40.50.100:FF:000003">
    <property type="entry name" value="Acetyl-CoA carboxylase biotin carboxyl carrier protein"/>
    <property type="match status" value="1"/>
</dbReference>
<dbReference type="Gene3D" id="2.40.50.100">
    <property type="match status" value="1"/>
</dbReference>
<dbReference type="KEGG" id="mro:MROS_2741"/>
<keyword evidence="4" id="KW-1185">Reference proteome</keyword>
<dbReference type="PROSITE" id="PS50968">
    <property type="entry name" value="BIOTINYL_LIPOYL"/>
    <property type="match status" value="1"/>
</dbReference>
<feature type="domain" description="Lipoyl-binding" evidence="2">
    <location>
        <begin position="94"/>
        <end position="163"/>
    </location>
</feature>
<dbReference type="eggNOG" id="COG4770">
    <property type="taxonomic scope" value="Bacteria"/>
</dbReference>
<dbReference type="RefSeq" id="WP_014857401.1">
    <property type="nucleotide sequence ID" value="NC_018178.1"/>
</dbReference>
<dbReference type="PANTHER" id="PTHR45266">
    <property type="entry name" value="OXALOACETATE DECARBOXYLASE ALPHA CHAIN"/>
    <property type="match status" value="1"/>
</dbReference>
<name>I7A7X7_MELRP</name>
<dbReference type="PROSITE" id="PS00188">
    <property type="entry name" value="BIOTIN"/>
    <property type="match status" value="1"/>
</dbReference>
<dbReference type="PANTHER" id="PTHR45266:SF3">
    <property type="entry name" value="OXALOACETATE DECARBOXYLASE ALPHA CHAIN"/>
    <property type="match status" value="1"/>
</dbReference>
<dbReference type="CDD" id="cd06850">
    <property type="entry name" value="biotinyl_domain"/>
    <property type="match status" value="1"/>
</dbReference>